<reference evidence="1 2" key="1">
    <citation type="journal article" date="2023" name="Plants (Basel)">
        <title>Bridging the Gap: Combining Genomics and Transcriptomics Approaches to Understand Stylosanthes scabra, an Orphan Legume from the Brazilian Caatinga.</title>
        <authorList>
            <person name="Ferreira-Neto J.R.C."/>
            <person name="da Silva M.D."/>
            <person name="Binneck E."/>
            <person name="de Melo N.F."/>
            <person name="da Silva R.H."/>
            <person name="de Melo A.L.T.M."/>
            <person name="Pandolfi V."/>
            <person name="Bustamante F.O."/>
            <person name="Brasileiro-Vidal A.C."/>
            <person name="Benko-Iseppon A.M."/>
        </authorList>
    </citation>
    <scope>NUCLEOTIDE SEQUENCE [LARGE SCALE GENOMIC DNA]</scope>
    <source>
        <tissue evidence="1">Leaves</tissue>
    </source>
</reference>
<name>A0ABU6XWR2_9FABA</name>
<comment type="caution">
    <text evidence="1">The sequence shown here is derived from an EMBL/GenBank/DDBJ whole genome shotgun (WGS) entry which is preliminary data.</text>
</comment>
<keyword evidence="2" id="KW-1185">Reference proteome</keyword>
<proteinExistence type="predicted"/>
<accession>A0ABU6XWR2</accession>
<evidence type="ECO:0000313" key="1">
    <source>
        <dbReference type="EMBL" id="MED6201584.1"/>
    </source>
</evidence>
<gene>
    <name evidence="1" type="ORF">PIB30_096496</name>
</gene>
<organism evidence="1 2">
    <name type="scientific">Stylosanthes scabra</name>
    <dbReference type="NCBI Taxonomy" id="79078"/>
    <lineage>
        <taxon>Eukaryota</taxon>
        <taxon>Viridiplantae</taxon>
        <taxon>Streptophyta</taxon>
        <taxon>Embryophyta</taxon>
        <taxon>Tracheophyta</taxon>
        <taxon>Spermatophyta</taxon>
        <taxon>Magnoliopsida</taxon>
        <taxon>eudicotyledons</taxon>
        <taxon>Gunneridae</taxon>
        <taxon>Pentapetalae</taxon>
        <taxon>rosids</taxon>
        <taxon>fabids</taxon>
        <taxon>Fabales</taxon>
        <taxon>Fabaceae</taxon>
        <taxon>Papilionoideae</taxon>
        <taxon>50 kb inversion clade</taxon>
        <taxon>dalbergioids sensu lato</taxon>
        <taxon>Dalbergieae</taxon>
        <taxon>Pterocarpus clade</taxon>
        <taxon>Stylosanthes</taxon>
    </lineage>
</organism>
<dbReference type="Proteomes" id="UP001341840">
    <property type="component" value="Unassembled WGS sequence"/>
</dbReference>
<evidence type="ECO:0000313" key="2">
    <source>
        <dbReference type="Proteomes" id="UP001341840"/>
    </source>
</evidence>
<dbReference type="EMBL" id="JASCZI010213742">
    <property type="protein sequence ID" value="MED6201584.1"/>
    <property type="molecule type" value="Genomic_DNA"/>
</dbReference>
<sequence length="336" mass="39067">MEVEPDPQAVIEAQLAACREAEEREVHLQACQEAEAQHQLAKEKDNGENNETKNQVDKEIALEICNIVELVVIKARKDQVVVDPKKLEQPTPGLMMVASVAANQQEYDPAKAFDLGRDTQLPPREIPVELYNLDDFLEEQENLVTPAVPVPIVVPNRISANHSHINNDLKERCVIWALSDKKEIRYYTIFRVRGDWHYEVVRKQFRSMRNGKEIDLSVVIAMSLSSMFRRYNDDYIDHGTRRPHSITSLINDDHLKLVDKEKIITHRYVSFKNLELYDYGTFVMKWMEVIEPTEIDATKPYPINAWSTEELHKFRKEIIWQIILSKESLYVQNAID</sequence>
<protein>
    <submittedName>
        <fullName evidence="1">Uncharacterized protein</fullName>
    </submittedName>
</protein>